<accession>A0A660L6J2</accession>
<dbReference type="RefSeq" id="WP_211322042.1">
    <property type="nucleotide sequence ID" value="NZ_RBIJ01000001.1"/>
</dbReference>
<dbReference type="HAMAP" id="MF_01463_B">
    <property type="entry name" value="SecD_B"/>
    <property type="match status" value="1"/>
</dbReference>
<dbReference type="PANTHER" id="PTHR30081">
    <property type="entry name" value="PROTEIN-EXPORT MEMBRANE PROTEIN SEC"/>
    <property type="match status" value="1"/>
</dbReference>
<dbReference type="GO" id="GO:0006605">
    <property type="term" value="P:protein targeting"/>
    <property type="evidence" value="ECO:0007669"/>
    <property type="project" value="UniProtKB-UniRule"/>
</dbReference>
<evidence type="ECO:0000256" key="4">
    <source>
        <dbReference type="ARBA" id="ARBA00022692"/>
    </source>
</evidence>
<dbReference type="InterPro" id="IPR005791">
    <property type="entry name" value="SecD"/>
</dbReference>
<evidence type="ECO:0000256" key="1">
    <source>
        <dbReference type="ARBA" id="ARBA00004651"/>
    </source>
</evidence>
<comment type="subcellular location">
    <subcellularLocation>
        <location evidence="1 9">Cell membrane</location>
        <topology evidence="1 9">Multi-pass membrane protein</topology>
    </subcellularLocation>
</comment>
<evidence type="ECO:0000259" key="10">
    <source>
        <dbReference type="Pfam" id="PF02355"/>
    </source>
</evidence>
<comment type="caution">
    <text evidence="9">Lacks conserved residue(s) required for the propagation of feature annotation.</text>
</comment>
<evidence type="ECO:0000259" key="11">
    <source>
        <dbReference type="Pfam" id="PF22599"/>
    </source>
</evidence>
<evidence type="ECO:0000256" key="7">
    <source>
        <dbReference type="ARBA" id="ARBA00023010"/>
    </source>
</evidence>
<proteinExistence type="inferred from homology"/>
<protein>
    <recommendedName>
        <fullName evidence="9">Protein translocase subunit SecD</fullName>
    </recommendedName>
</protein>
<keyword evidence="7 9" id="KW-0811">Translocation</keyword>
<dbReference type="InterPro" id="IPR022813">
    <property type="entry name" value="SecD/SecF_arch_bac"/>
</dbReference>
<comment type="subunit">
    <text evidence="9">Forms a complex with SecF. Part of the essential Sec protein translocation apparatus which comprises SecA, SecYEG and auxiliary proteins SecDF. Other proteins may also be involved.</text>
</comment>
<dbReference type="Pfam" id="PF02355">
    <property type="entry name" value="SecD_SecF_C"/>
    <property type="match status" value="1"/>
</dbReference>
<dbReference type="Gene3D" id="1.20.1640.10">
    <property type="entry name" value="Multidrug efflux transporter AcrB transmembrane domain"/>
    <property type="match status" value="1"/>
</dbReference>
<feature type="domain" description="Protein export membrane protein SecD/SecF C-terminal" evidence="10">
    <location>
        <begin position="236"/>
        <end position="403"/>
    </location>
</feature>
<keyword evidence="13" id="KW-1185">Reference proteome</keyword>
<dbReference type="InterPro" id="IPR055344">
    <property type="entry name" value="SecD_SecF_C_bact"/>
</dbReference>
<dbReference type="GO" id="GO:0015450">
    <property type="term" value="F:protein-transporting ATPase activity"/>
    <property type="evidence" value="ECO:0007669"/>
    <property type="project" value="InterPro"/>
</dbReference>
<name>A0A660L6J2_9BACL</name>
<keyword evidence="6 9" id="KW-1133">Transmembrane helix</keyword>
<dbReference type="Pfam" id="PF22599">
    <property type="entry name" value="SecDF_P1_head"/>
    <property type="match status" value="1"/>
</dbReference>
<dbReference type="SUPFAM" id="SSF82866">
    <property type="entry name" value="Multidrug efflux transporter AcrB transmembrane domain"/>
    <property type="match status" value="1"/>
</dbReference>
<dbReference type="EMBL" id="RBIJ01000001">
    <property type="protein sequence ID" value="RKQ89048.1"/>
    <property type="molecule type" value="Genomic_DNA"/>
</dbReference>
<evidence type="ECO:0000256" key="6">
    <source>
        <dbReference type="ARBA" id="ARBA00022989"/>
    </source>
</evidence>
<evidence type="ECO:0000256" key="9">
    <source>
        <dbReference type="HAMAP-Rule" id="MF_01463"/>
    </source>
</evidence>
<dbReference type="Proteomes" id="UP000267019">
    <property type="component" value="Unassembled WGS sequence"/>
</dbReference>
<dbReference type="PANTHER" id="PTHR30081:SF1">
    <property type="entry name" value="PROTEIN TRANSLOCASE SUBUNIT SECD"/>
    <property type="match status" value="1"/>
</dbReference>
<dbReference type="AlphaFoldDB" id="A0A660L6J2"/>
<evidence type="ECO:0000256" key="3">
    <source>
        <dbReference type="ARBA" id="ARBA00022475"/>
    </source>
</evidence>
<keyword evidence="8 9" id="KW-0472">Membrane</keyword>
<dbReference type="GO" id="GO:0005886">
    <property type="term" value="C:plasma membrane"/>
    <property type="evidence" value="ECO:0007669"/>
    <property type="project" value="UniProtKB-SubCell"/>
</dbReference>
<organism evidence="12 13">
    <name type="scientific">Brockia lithotrophica</name>
    <dbReference type="NCBI Taxonomy" id="933949"/>
    <lineage>
        <taxon>Bacteria</taxon>
        <taxon>Bacillati</taxon>
        <taxon>Bacillota</taxon>
        <taxon>Bacilli</taxon>
        <taxon>Bacillales</taxon>
        <taxon>Bacillales Family X. Incertae Sedis</taxon>
        <taxon>Brockia</taxon>
    </lineage>
</organism>
<gene>
    <name evidence="9" type="primary">secD</name>
    <name evidence="12" type="ORF">C7438_0704</name>
</gene>
<comment type="caution">
    <text evidence="12">The sequence shown here is derived from an EMBL/GenBank/DDBJ whole genome shotgun (WGS) entry which is preliminary data.</text>
</comment>
<sequence>MPPFLRRHPLATVLAAVLLFVVLAVGTLPGILKGIPLGLDLRGGFEVLYRVEPIGGGSVTRELLAQTQAVLERRINALGVSEPDLSVENPDRIRVKLAGVTDEKEARQILAAQAELTFREVVYDPQTGRLVPTDKVLLTGADLKEGSARPEINPQTGEAEVAVAFKDPQKFEALTREYYGLLDRRIGIFFDNEMLSAPVVRAVITNGQAVITGFKDLREAKNIANLLNAGALPVKLVEISSNVVSPTLGQAALRHGIEAGALAAAFIAIFLTVLYRLPGLVAVFSLSVYLYLMFVVLWGVPVTLTLPGIAAFILGMGMAVDANILTDERIKEELRAGRPLRVAVRLGSQKSLRSILDAHVTTILAALVLFFLGTGSVRGFALVLITSNVVNLLTNVALSRFLLHLLVESPLLGKPHLFGVREAEPHVA</sequence>
<evidence type="ECO:0000313" key="12">
    <source>
        <dbReference type="EMBL" id="RKQ89048.1"/>
    </source>
</evidence>
<keyword evidence="5 9" id="KW-0653">Protein transport</keyword>
<dbReference type="Gene3D" id="3.30.1360.200">
    <property type="match status" value="1"/>
</dbReference>
<dbReference type="NCBIfam" id="TIGR01129">
    <property type="entry name" value="secD"/>
    <property type="match status" value="1"/>
</dbReference>
<feature type="domain" description="SecDF P1 head subdomain" evidence="11">
    <location>
        <begin position="121"/>
        <end position="234"/>
    </location>
</feature>
<comment type="similarity">
    <text evidence="9">Belongs to the SecD/SecF family. SecD subfamily.</text>
</comment>
<dbReference type="GO" id="GO:0043952">
    <property type="term" value="P:protein transport by the Sec complex"/>
    <property type="evidence" value="ECO:0007669"/>
    <property type="project" value="UniProtKB-UniRule"/>
</dbReference>
<dbReference type="GO" id="GO:0065002">
    <property type="term" value="P:intracellular protein transmembrane transport"/>
    <property type="evidence" value="ECO:0007669"/>
    <property type="project" value="UniProtKB-UniRule"/>
</dbReference>
<keyword evidence="3 9" id="KW-1003">Cell membrane</keyword>
<evidence type="ECO:0000256" key="2">
    <source>
        <dbReference type="ARBA" id="ARBA00022448"/>
    </source>
</evidence>
<feature type="transmembrane region" description="Helical" evidence="9">
    <location>
        <begin position="256"/>
        <end position="275"/>
    </location>
</feature>
<evidence type="ECO:0000313" key="13">
    <source>
        <dbReference type="Proteomes" id="UP000267019"/>
    </source>
</evidence>
<evidence type="ECO:0000256" key="8">
    <source>
        <dbReference type="ARBA" id="ARBA00023136"/>
    </source>
</evidence>
<dbReference type="InterPro" id="IPR048634">
    <property type="entry name" value="SecD_SecF_C"/>
</dbReference>
<evidence type="ECO:0000256" key="5">
    <source>
        <dbReference type="ARBA" id="ARBA00022927"/>
    </source>
</evidence>
<dbReference type="InterPro" id="IPR054384">
    <property type="entry name" value="SecDF_P1_head"/>
</dbReference>
<reference evidence="12 13" key="1">
    <citation type="submission" date="2018-10" db="EMBL/GenBank/DDBJ databases">
        <title>Genomic Encyclopedia of Type Strains, Phase IV (KMG-IV): sequencing the most valuable type-strain genomes for metagenomic binning, comparative biology and taxonomic classification.</title>
        <authorList>
            <person name="Goeker M."/>
        </authorList>
    </citation>
    <scope>NUCLEOTIDE SEQUENCE [LARGE SCALE GENOMIC DNA]</scope>
    <source>
        <strain evidence="12 13">DSM 22653</strain>
    </source>
</reference>
<dbReference type="Gene3D" id="3.30.70.3400">
    <property type="match status" value="1"/>
</dbReference>
<keyword evidence="4 9" id="KW-0812">Transmembrane</keyword>
<comment type="function">
    <text evidence="9">Part of the Sec protein translocase complex. Interacts with the SecYEG preprotein conducting channel. SecDF uses the proton motive force (PMF) to complete protein translocation after the ATP-dependent function of SecA.</text>
</comment>
<keyword evidence="2 9" id="KW-0813">Transport</keyword>
<dbReference type="NCBIfam" id="TIGR00916">
    <property type="entry name" value="2A0604s01"/>
    <property type="match status" value="1"/>
</dbReference>